<dbReference type="Proteomes" id="UP001597287">
    <property type="component" value="Unassembled WGS sequence"/>
</dbReference>
<feature type="compositionally biased region" description="Low complexity" evidence="1">
    <location>
        <begin position="14"/>
        <end position="31"/>
    </location>
</feature>
<dbReference type="RefSeq" id="WP_312374915.1">
    <property type="nucleotide sequence ID" value="NZ_JBHSIH010000001.1"/>
</dbReference>
<gene>
    <name evidence="2" type="ORF">ACFSPV_07140</name>
</gene>
<protein>
    <submittedName>
        <fullName evidence="2">Uncharacterized protein</fullName>
    </submittedName>
</protein>
<reference evidence="3" key="1">
    <citation type="journal article" date="2019" name="Int. J. Syst. Evol. Microbiol.">
        <title>The Global Catalogue of Microorganisms (GCM) 10K type strain sequencing project: providing services to taxonomists for standard genome sequencing and annotation.</title>
        <authorList>
            <consortium name="The Broad Institute Genomics Platform"/>
            <consortium name="The Broad Institute Genome Sequencing Center for Infectious Disease"/>
            <person name="Wu L."/>
            <person name="Ma J."/>
        </authorList>
    </citation>
    <scope>NUCLEOTIDE SEQUENCE [LARGE SCALE GENOMIC DNA]</scope>
    <source>
        <strain evidence="3">CCUG 62793</strain>
    </source>
</reference>
<organism evidence="2 3">
    <name type="scientific">Delftia deserti</name>
    <dbReference type="NCBI Taxonomy" id="1651218"/>
    <lineage>
        <taxon>Bacteria</taxon>
        <taxon>Pseudomonadati</taxon>
        <taxon>Pseudomonadota</taxon>
        <taxon>Betaproteobacteria</taxon>
        <taxon>Burkholderiales</taxon>
        <taxon>Comamonadaceae</taxon>
        <taxon>Delftia</taxon>
    </lineage>
</organism>
<feature type="region of interest" description="Disordered" evidence="1">
    <location>
        <begin position="1"/>
        <end position="31"/>
    </location>
</feature>
<evidence type="ECO:0000256" key="1">
    <source>
        <dbReference type="SAM" id="MobiDB-lite"/>
    </source>
</evidence>
<proteinExistence type="predicted"/>
<evidence type="ECO:0000313" key="3">
    <source>
        <dbReference type="Proteomes" id="UP001597287"/>
    </source>
</evidence>
<keyword evidence="3" id="KW-1185">Reference proteome</keyword>
<comment type="caution">
    <text evidence="2">The sequence shown here is derived from an EMBL/GenBank/DDBJ whole genome shotgun (WGS) entry which is preliminary data.</text>
</comment>
<accession>A0ABW5ELB5</accession>
<name>A0ABW5ELB5_9BURK</name>
<evidence type="ECO:0000313" key="2">
    <source>
        <dbReference type="EMBL" id="MFD2318471.1"/>
    </source>
</evidence>
<sequence>MNQRDHFYSGIRHGQAAQASDSAQAQYGAAQAQPISPVEMAVGHIDGGMRELAAVIQRLTQRLGPVLAPACDRAEGAGTAPVPAAPAPLVNLIEEQADLLRLHCANLQDLERRLAL</sequence>
<dbReference type="EMBL" id="JBHUIG010000005">
    <property type="protein sequence ID" value="MFD2318471.1"/>
    <property type="molecule type" value="Genomic_DNA"/>
</dbReference>